<dbReference type="PROSITE" id="PS00080">
    <property type="entry name" value="MULTICOPPER_OXIDASE2"/>
    <property type="match status" value="1"/>
</dbReference>
<dbReference type="OrthoDB" id="9757546at2"/>
<dbReference type="AlphaFoldDB" id="A0A433J0Z7"/>
<dbReference type="EMBL" id="RZIJ01000033">
    <property type="protein sequence ID" value="RUQ63706.1"/>
    <property type="molecule type" value="Genomic_DNA"/>
</dbReference>
<name>A0A433J0Z7_9PROT</name>
<feature type="domain" description="Plastocyanin-like" evidence="3">
    <location>
        <begin position="515"/>
        <end position="618"/>
    </location>
</feature>
<dbReference type="SUPFAM" id="SSF49503">
    <property type="entry name" value="Cupredoxins"/>
    <property type="match status" value="3"/>
</dbReference>
<organism evidence="5 6">
    <name type="scientific">Azospirillum doebereinerae</name>
    <dbReference type="NCBI Taxonomy" id="92933"/>
    <lineage>
        <taxon>Bacteria</taxon>
        <taxon>Pseudomonadati</taxon>
        <taxon>Pseudomonadota</taxon>
        <taxon>Alphaproteobacteria</taxon>
        <taxon>Rhodospirillales</taxon>
        <taxon>Azospirillaceae</taxon>
        <taxon>Azospirillum</taxon>
    </lineage>
</organism>
<feature type="domain" description="Plastocyanin-like" evidence="4">
    <location>
        <begin position="171"/>
        <end position="254"/>
    </location>
</feature>
<dbReference type="Proteomes" id="UP000280346">
    <property type="component" value="Unassembled WGS sequence"/>
</dbReference>
<comment type="caution">
    <text evidence="5">The sequence shown here is derived from an EMBL/GenBank/DDBJ whole genome shotgun (WGS) entry which is preliminary data.</text>
</comment>
<dbReference type="Gene3D" id="2.60.40.420">
    <property type="entry name" value="Cupredoxins - blue copper proteins"/>
    <property type="match status" value="3"/>
</dbReference>
<keyword evidence="2" id="KW-0560">Oxidoreductase</keyword>
<evidence type="ECO:0000256" key="2">
    <source>
        <dbReference type="ARBA" id="ARBA00023002"/>
    </source>
</evidence>
<sequence>METRMLKHWLETRTVSRRAALLGGSAVIATAAVTTGGTAHAQATGHSGHATRHPGMLGTRIRTPEARAQAALARNAQAPALTADPLPMPPVLSLASGPGTLPMKAQDYQLGDRPAKNLRVYDNGSAPQYLMGPTLEMAQTGSFTVTLANRLPLNPDQDQPHIVNIPSQFNTTNLHTHGLHVSPNSPGDNVYLEVLPQGTDAKYADGVTSFVGDFTYTYDLNNHTPGTFWYHPHRHGSVAVQVASGAAGALIVRGGAGTVDTFPGINGITEQVLLIQQVLLNANGELPDFDTIWNATPPVAVADWTVNGTIGRTLPMQPGEVQRWRIVNTGFQTEARFSLAIGGVQTAGVAGSGSFPEMDVTLIAMDGVNFTTAATVKAVYLPPGGRADILVKAPDAPGRLLAQAGPYIKLDANQAPEEAGIQAGFEIGGVWQETPFQGTPTVLFTVNVAGAAKPMSLPSNPLPKPLVPDITAATQPDNYRYVNFDVTSFTSPQVPPPPANSLPSYNPGAVPQVFKLQINGELFCPGRIMFQPSLDSVDQYFVDSPGLHVFHIHVNPFLVTEVNGKPLSTPMWRDTMLAGPNGYKALTKYTDYSGSFPIHCHILDHEDAGMMTNVTVVDKANPAGSVPRHGKH</sequence>
<evidence type="ECO:0000313" key="6">
    <source>
        <dbReference type="Proteomes" id="UP000280346"/>
    </source>
</evidence>
<dbReference type="InterPro" id="IPR008972">
    <property type="entry name" value="Cupredoxin"/>
</dbReference>
<proteinExistence type="predicted"/>
<evidence type="ECO:0000256" key="1">
    <source>
        <dbReference type="ARBA" id="ARBA00022723"/>
    </source>
</evidence>
<dbReference type="InterPro" id="IPR006311">
    <property type="entry name" value="TAT_signal"/>
</dbReference>
<dbReference type="PROSITE" id="PS00079">
    <property type="entry name" value="MULTICOPPER_OXIDASE1"/>
    <property type="match status" value="1"/>
</dbReference>
<keyword evidence="1" id="KW-0479">Metal-binding</keyword>
<dbReference type="InterPro" id="IPR002355">
    <property type="entry name" value="Cu_oxidase_Cu_BS"/>
</dbReference>
<accession>A0A433J0Z7</accession>
<evidence type="ECO:0000313" key="5">
    <source>
        <dbReference type="EMBL" id="RUQ63706.1"/>
    </source>
</evidence>
<reference evidence="5 6" key="1">
    <citation type="submission" date="2018-12" db="EMBL/GenBank/DDBJ databases">
        <authorList>
            <person name="Yang Y."/>
        </authorList>
    </citation>
    <scope>NUCLEOTIDE SEQUENCE [LARGE SCALE GENOMIC DNA]</scope>
    <source>
        <strain evidence="5 6">GSF71</strain>
    </source>
</reference>
<keyword evidence="6" id="KW-1185">Reference proteome</keyword>
<dbReference type="InterPro" id="IPR011706">
    <property type="entry name" value="Cu-oxidase_C"/>
</dbReference>
<protein>
    <recommendedName>
        <fullName evidence="7">Multicopper oxidase family protein</fullName>
    </recommendedName>
</protein>
<dbReference type="GO" id="GO:0016491">
    <property type="term" value="F:oxidoreductase activity"/>
    <property type="evidence" value="ECO:0007669"/>
    <property type="project" value="UniProtKB-KW"/>
</dbReference>
<evidence type="ECO:0008006" key="7">
    <source>
        <dbReference type="Google" id="ProtNLM"/>
    </source>
</evidence>
<gene>
    <name evidence="5" type="ORF">EJ913_27640</name>
</gene>
<evidence type="ECO:0000259" key="3">
    <source>
        <dbReference type="Pfam" id="PF07731"/>
    </source>
</evidence>
<dbReference type="InterPro" id="IPR011707">
    <property type="entry name" value="Cu-oxidase-like_N"/>
</dbReference>
<dbReference type="PROSITE" id="PS51318">
    <property type="entry name" value="TAT"/>
    <property type="match status" value="1"/>
</dbReference>
<dbReference type="PANTHER" id="PTHR11709:SF518">
    <property type="entry name" value="MULTICOPPER OXIDASE"/>
    <property type="match status" value="1"/>
</dbReference>
<dbReference type="CDD" id="cd13853">
    <property type="entry name" value="CuRO_1_Tth-MCO_like"/>
    <property type="match status" value="1"/>
</dbReference>
<dbReference type="InterPro" id="IPR045087">
    <property type="entry name" value="Cu-oxidase_fam"/>
</dbReference>
<evidence type="ECO:0000259" key="4">
    <source>
        <dbReference type="Pfam" id="PF07732"/>
    </source>
</evidence>
<dbReference type="InterPro" id="IPR033138">
    <property type="entry name" value="Cu_oxidase_CS"/>
</dbReference>
<dbReference type="Pfam" id="PF07731">
    <property type="entry name" value="Cu-oxidase_2"/>
    <property type="match status" value="1"/>
</dbReference>
<dbReference type="Pfam" id="PF07732">
    <property type="entry name" value="Cu-oxidase_3"/>
    <property type="match status" value="1"/>
</dbReference>
<dbReference type="PANTHER" id="PTHR11709">
    <property type="entry name" value="MULTI-COPPER OXIDASE"/>
    <property type="match status" value="1"/>
</dbReference>
<dbReference type="GO" id="GO:0005507">
    <property type="term" value="F:copper ion binding"/>
    <property type="evidence" value="ECO:0007669"/>
    <property type="project" value="InterPro"/>
</dbReference>